<dbReference type="InterPro" id="IPR006153">
    <property type="entry name" value="Cation/H_exchanger_TM"/>
</dbReference>
<dbReference type="AlphaFoldDB" id="A0A840GB14"/>
<keyword evidence="6" id="KW-0406">Ion transport</keyword>
<evidence type="ECO:0000259" key="9">
    <source>
        <dbReference type="Pfam" id="PF00999"/>
    </source>
</evidence>
<dbReference type="EMBL" id="JACIGE010000007">
    <property type="protein sequence ID" value="MBB4247858.1"/>
    <property type="molecule type" value="Genomic_DNA"/>
</dbReference>
<evidence type="ECO:0000256" key="3">
    <source>
        <dbReference type="ARBA" id="ARBA00022449"/>
    </source>
</evidence>
<evidence type="ECO:0000256" key="7">
    <source>
        <dbReference type="ARBA" id="ARBA00023136"/>
    </source>
</evidence>
<feature type="transmembrane region" description="Helical" evidence="8">
    <location>
        <begin position="60"/>
        <end position="93"/>
    </location>
</feature>
<evidence type="ECO:0000256" key="8">
    <source>
        <dbReference type="SAM" id="Phobius"/>
    </source>
</evidence>
<feature type="transmembrane region" description="Helical" evidence="8">
    <location>
        <begin position="202"/>
        <end position="222"/>
    </location>
</feature>
<comment type="subcellular location">
    <subcellularLocation>
        <location evidence="1">Cell membrane</location>
        <topology evidence="1">Multi-pass membrane protein</topology>
    </subcellularLocation>
</comment>
<accession>A0A840GB14</accession>
<keyword evidence="2" id="KW-0813">Transport</keyword>
<dbReference type="GO" id="GO:0005886">
    <property type="term" value="C:plasma membrane"/>
    <property type="evidence" value="ECO:0007669"/>
    <property type="project" value="UniProtKB-SubCell"/>
</dbReference>
<gene>
    <name evidence="10" type="ORF">GGD90_002243</name>
</gene>
<dbReference type="GO" id="GO:0015297">
    <property type="term" value="F:antiporter activity"/>
    <property type="evidence" value="ECO:0007669"/>
    <property type="project" value="UniProtKB-KW"/>
</dbReference>
<evidence type="ECO:0000313" key="11">
    <source>
        <dbReference type="Proteomes" id="UP000587070"/>
    </source>
</evidence>
<name>A0A840GB14_RHOTE</name>
<protein>
    <submittedName>
        <fullName evidence="10">NhaP-type Na+/H+ and K+/H+ antiporter</fullName>
    </submittedName>
</protein>
<reference evidence="10 11" key="1">
    <citation type="submission" date="2020-08" db="EMBL/GenBank/DDBJ databases">
        <title>Genome sequencing of Purple Non-Sulfur Bacteria from various extreme environments.</title>
        <authorList>
            <person name="Mayer M."/>
        </authorList>
    </citation>
    <scope>NUCLEOTIDE SEQUENCE [LARGE SCALE GENOMIC DNA]</scope>
    <source>
        <strain evidence="10 11">2761</strain>
    </source>
</reference>
<feature type="transmembrane region" description="Helical" evidence="8">
    <location>
        <begin position="23"/>
        <end position="40"/>
    </location>
</feature>
<feature type="transmembrane region" description="Helical" evidence="8">
    <location>
        <begin position="170"/>
        <end position="190"/>
    </location>
</feature>
<organism evidence="10 11">
    <name type="scientific">Rhodocyclus tenuis</name>
    <name type="common">Rhodospirillum tenue</name>
    <dbReference type="NCBI Taxonomy" id="1066"/>
    <lineage>
        <taxon>Bacteria</taxon>
        <taxon>Pseudomonadati</taxon>
        <taxon>Pseudomonadota</taxon>
        <taxon>Betaproteobacteria</taxon>
        <taxon>Rhodocyclales</taxon>
        <taxon>Rhodocyclaceae</taxon>
        <taxon>Rhodocyclus</taxon>
    </lineage>
</organism>
<evidence type="ECO:0000256" key="5">
    <source>
        <dbReference type="ARBA" id="ARBA00022989"/>
    </source>
</evidence>
<keyword evidence="4 8" id="KW-0812">Transmembrane</keyword>
<evidence type="ECO:0000256" key="2">
    <source>
        <dbReference type="ARBA" id="ARBA00022448"/>
    </source>
</evidence>
<evidence type="ECO:0000256" key="4">
    <source>
        <dbReference type="ARBA" id="ARBA00022692"/>
    </source>
</evidence>
<comment type="caution">
    <text evidence="10">The sequence shown here is derived from an EMBL/GenBank/DDBJ whole genome shotgun (WGS) entry which is preliminary data.</text>
</comment>
<feature type="non-terminal residue" evidence="10">
    <location>
        <position position="1"/>
    </location>
</feature>
<keyword evidence="3" id="KW-0050">Antiport</keyword>
<dbReference type="Proteomes" id="UP000587070">
    <property type="component" value="Unassembled WGS sequence"/>
</dbReference>
<dbReference type="Pfam" id="PF00999">
    <property type="entry name" value="Na_H_Exchanger"/>
    <property type="match status" value="1"/>
</dbReference>
<dbReference type="PANTHER" id="PTHR32507">
    <property type="entry name" value="NA(+)/H(+) ANTIPORTER 1"/>
    <property type="match status" value="1"/>
</dbReference>
<feature type="transmembrane region" description="Helical" evidence="8">
    <location>
        <begin position="136"/>
        <end position="158"/>
    </location>
</feature>
<keyword evidence="5 8" id="KW-1133">Transmembrane helix</keyword>
<proteinExistence type="predicted"/>
<keyword evidence="7 8" id="KW-0472">Membrane</keyword>
<dbReference type="RefSeq" id="WP_184415119.1">
    <property type="nucleotide sequence ID" value="NZ_JACIGE010000007.1"/>
</dbReference>
<dbReference type="PANTHER" id="PTHR32507:SF0">
    <property type="entry name" value="NA(+)_H(+) ANTIPORTER 2-RELATED"/>
    <property type="match status" value="1"/>
</dbReference>
<keyword evidence="11" id="KW-1185">Reference proteome</keyword>
<evidence type="ECO:0000256" key="6">
    <source>
        <dbReference type="ARBA" id="ARBA00023065"/>
    </source>
</evidence>
<evidence type="ECO:0000313" key="10">
    <source>
        <dbReference type="EMBL" id="MBB4247858.1"/>
    </source>
</evidence>
<feature type="domain" description="Cation/H+ exchanger transmembrane" evidence="9">
    <location>
        <begin position="13"/>
        <end position="223"/>
    </location>
</feature>
<sequence>DSLTALAGGLFSADNMLLLGKQFAFGTVAGLIGWGAMVGYERYKSRDAEHDVGETAYDFALVLAIPLLTFLLAQAIHGNGFLAAFVAGLLANYNHGKEYFHSTLRTMEVKIESVAKPTIFMMVGPFVALGDLWQTALLGLIVSLAFILVARPLAVMLSMLPTKVTLKERLFLSVVRETGVIPVVLAVITVAQFPELKLLMPLTAWVVIWTLTLLPAITPWWARKLGVVQ</sequence>
<evidence type="ECO:0000256" key="1">
    <source>
        <dbReference type="ARBA" id="ARBA00004651"/>
    </source>
</evidence>
<dbReference type="GO" id="GO:1902600">
    <property type="term" value="P:proton transmembrane transport"/>
    <property type="evidence" value="ECO:0007669"/>
    <property type="project" value="InterPro"/>
</dbReference>